<dbReference type="PANTHER" id="PTHR47234">
    <property type="match status" value="1"/>
</dbReference>
<dbReference type="AlphaFoldDB" id="A0A381UKH4"/>
<organism evidence="4">
    <name type="scientific">marine metagenome</name>
    <dbReference type="NCBI Taxonomy" id="408172"/>
    <lineage>
        <taxon>unclassified sequences</taxon>
        <taxon>metagenomes</taxon>
        <taxon>ecological metagenomes</taxon>
    </lineage>
</organism>
<keyword evidence="2" id="KW-0472">Membrane</keyword>
<dbReference type="Gene3D" id="2.40.170.20">
    <property type="entry name" value="TonB-dependent receptor, beta-barrel domain"/>
    <property type="match status" value="1"/>
</dbReference>
<reference evidence="4" key="1">
    <citation type="submission" date="2018-05" db="EMBL/GenBank/DDBJ databases">
        <authorList>
            <person name="Lanie J.A."/>
            <person name="Ng W.-L."/>
            <person name="Kazmierczak K.M."/>
            <person name="Andrzejewski T.M."/>
            <person name="Davidsen T.M."/>
            <person name="Wayne K.J."/>
            <person name="Tettelin H."/>
            <person name="Glass J.I."/>
            <person name="Rusch D."/>
            <person name="Podicherti R."/>
            <person name="Tsui H.-C.T."/>
            <person name="Winkler M.E."/>
        </authorList>
    </citation>
    <scope>NUCLEOTIDE SEQUENCE</scope>
</reference>
<evidence type="ECO:0000256" key="2">
    <source>
        <dbReference type="ARBA" id="ARBA00023136"/>
    </source>
</evidence>
<evidence type="ECO:0000256" key="1">
    <source>
        <dbReference type="ARBA" id="ARBA00004442"/>
    </source>
</evidence>
<dbReference type="PANTHER" id="PTHR47234:SF2">
    <property type="entry name" value="TONB-DEPENDENT RECEPTOR"/>
    <property type="match status" value="1"/>
</dbReference>
<name>A0A381UKH4_9ZZZZ</name>
<keyword evidence="3" id="KW-0998">Cell outer membrane</keyword>
<comment type="subcellular location">
    <subcellularLocation>
        <location evidence="1">Cell outer membrane</location>
    </subcellularLocation>
</comment>
<sequence>QFGGFYFLQSSALNFAKVESSGVDFAIKYGFDMGDMAAMDITVSGTKVDELNFYEDVTDMTQVNPELTELHRPEVAGNVFANLYLGDKFRFGYQAQYIGEMLLNGAEVETYKDMFGEVVMMDPVLIHDMNARYLVNDSIMVYAGIRNMTDEKPFMTQYAFPASSRGRYFYSGVDIQF</sequence>
<protein>
    <submittedName>
        <fullName evidence="4">Uncharacterized protein</fullName>
    </submittedName>
</protein>
<dbReference type="InterPro" id="IPR036942">
    <property type="entry name" value="Beta-barrel_TonB_sf"/>
</dbReference>
<evidence type="ECO:0000256" key="3">
    <source>
        <dbReference type="ARBA" id="ARBA00023237"/>
    </source>
</evidence>
<gene>
    <name evidence="4" type="ORF">METZ01_LOCUS81493</name>
</gene>
<dbReference type="GO" id="GO:0009279">
    <property type="term" value="C:cell outer membrane"/>
    <property type="evidence" value="ECO:0007669"/>
    <property type="project" value="UniProtKB-SubCell"/>
</dbReference>
<evidence type="ECO:0000313" key="4">
    <source>
        <dbReference type="EMBL" id="SVA28639.1"/>
    </source>
</evidence>
<proteinExistence type="predicted"/>
<dbReference type="EMBL" id="UINC01006618">
    <property type="protein sequence ID" value="SVA28639.1"/>
    <property type="molecule type" value="Genomic_DNA"/>
</dbReference>
<accession>A0A381UKH4</accession>
<dbReference type="SUPFAM" id="SSF56935">
    <property type="entry name" value="Porins"/>
    <property type="match status" value="1"/>
</dbReference>
<feature type="non-terminal residue" evidence="4">
    <location>
        <position position="1"/>
    </location>
</feature>